<organism evidence="1 2">
    <name type="scientific">Penicillium capsulatum</name>
    <dbReference type="NCBI Taxonomy" id="69766"/>
    <lineage>
        <taxon>Eukaryota</taxon>
        <taxon>Fungi</taxon>
        <taxon>Dikarya</taxon>
        <taxon>Ascomycota</taxon>
        <taxon>Pezizomycotina</taxon>
        <taxon>Eurotiomycetes</taxon>
        <taxon>Eurotiomycetidae</taxon>
        <taxon>Eurotiales</taxon>
        <taxon>Aspergillaceae</taxon>
        <taxon>Penicillium</taxon>
    </lineage>
</organism>
<keyword evidence="2" id="KW-1185">Reference proteome</keyword>
<proteinExistence type="predicted"/>
<evidence type="ECO:0000313" key="1">
    <source>
        <dbReference type="EMBL" id="KAJ5183583.1"/>
    </source>
</evidence>
<name>A0A9W9IR28_9EURO</name>
<dbReference type="Proteomes" id="UP001146351">
    <property type="component" value="Unassembled WGS sequence"/>
</dbReference>
<reference evidence="1" key="1">
    <citation type="submission" date="2022-11" db="EMBL/GenBank/DDBJ databases">
        <authorList>
            <person name="Petersen C."/>
        </authorList>
    </citation>
    <scope>NUCLEOTIDE SEQUENCE</scope>
    <source>
        <strain evidence="1">IBT 21917</strain>
    </source>
</reference>
<reference evidence="1" key="2">
    <citation type="journal article" date="2023" name="IMA Fungus">
        <title>Comparative genomic study of the Penicillium genus elucidates a diverse pangenome and 15 lateral gene transfer events.</title>
        <authorList>
            <person name="Petersen C."/>
            <person name="Sorensen T."/>
            <person name="Nielsen M.R."/>
            <person name="Sondergaard T.E."/>
            <person name="Sorensen J.L."/>
            <person name="Fitzpatrick D.A."/>
            <person name="Frisvad J.C."/>
            <person name="Nielsen K.L."/>
        </authorList>
    </citation>
    <scope>NUCLEOTIDE SEQUENCE</scope>
    <source>
        <strain evidence="1">IBT 21917</strain>
    </source>
</reference>
<sequence>MSLTSALGLIIFNSWELEKVKKAYYKDIIRSLELDPETF</sequence>
<gene>
    <name evidence="1" type="ORF">N7492_001199</name>
</gene>
<comment type="caution">
    <text evidence="1">The sequence shown here is derived from an EMBL/GenBank/DDBJ whole genome shotgun (WGS) entry which is preliminary data.</text>
</comment>
<protein>
    <submittedName>
        <fullName evidence="1">Uncharacterized protein</fullName>
    </submittedName>
</protein>
<accession>A0A9W9IR28</accession>
<evidence type="ECO:0000313" key="2">
    <source>
        <dbReference type="Proteomes" id="UP001146351"/>
    </source>
</evidence>
<dbReference type="AlphaFoldDB" id="A0A9W9IR28"/>
<dbReference type="EMBL" id="JAPQKO010000001">
    <property type="protein sequence ID" value="KAJ5183583.1"/>
    <property type="molecule type" value="Genomic_DNA"/>
</dbReference>